<organism evidence="2 3">
    <name type="scientific">Acholeplasma laidlawii</name>
    <dbReference type="NCBI Taxonomy" id="2148"/>
    <lineage>
        <taxon>Bacteria</taxon>
        <taxon>Bacillati</taxon>
        <taxon>Mycoplasmatota</taxon>
        <taxon>Mollicutes</taxon>
        <taxon>Acholeplasmatales</taxon>
        <taxon>Acholeplasmataceae</taxon>
        <taxon>Acholeplasma</taxon>
    </lineage>
</organism>
<protein>
    <submittedName>
        <fullName evidence="2">Uncharacterized protein</fullName>
    </submittedName>
</protein>
<comment type="caution">
    <text evidence="2">The sequence shown here is derived from an EMBL/GenBank/DDBJ whole genome shotgun (WGS) entry which is preliminary data.</text>
</comment>
<sequence length="124" mass="14554">MFEFVKESNLALDELAKKDKNYKSILTQLKSLLSEIKGEFLTFDKAHKKAEQSTNESHQEIKVRFNEKIKTLELNLHDFSNQIDLQVSHIEMNSKEEYQSILNNTKTEVERIKSLILNIEHAFN</sequence>
<reference evidence="2 3" key="1">
    <citation type="submission" date="2019-07" db="EMBL/GenBank/DDBJ databases">
        <title>Genome sequence of Acholeplasma laidlawii strain with increased resistance to erythromycin.</title>
        <authorList>
            <person name="Medvedeva E.S."/>
            <person name="Baranova N.B."/>
            <person name="Siniagina M.N."/>
            <person name="Mouzykantov A."/>
            <person name="Chernova O.A."/>
            <person name="Chernov V.M."/>
        </authorList>
    </citation>
    <scope>NUCLEOTIDE SEQUENCE [LARGE SCALE GENOMIC DNA]</scope>
    <source>
        <strain evidence="2 3">PG8REry</strain>
    </source>
</reference>
<dbReference type="RefSeq" id="WP_064212121.1">
    <property type="nucleotide sequence ID" value="NZ_JACAOE010000001.1"/>
</dbReference>
<proteinExistence type="predicted"/>
<evidence type="ECO:0000256" key="1">
    <source>
        <dbReference type="SAM" id="Coils"/>
    </source>
</evidence>
<gene>
    <name evidence="2" type="ORF">FNV44_03795</name>
</gene>
<dbReference type="AlphaFoldDB" id="A0A553IJ14"/>
<name>A0A553IJ14_ACHLA</name>
<evidence type="ECO:0000313" key="3">
    <source>
        <dbReference type="Proteomes" id="UP000315938"/>
    </source>
</evidence>
<accession>A0A553IJ14</accession>
<dbReference type="Proteomes" id="UP000315938">
    <property type="component" value="Unassembled WGS sequence"/>
</dbReference>
<dbReference type="EMBL" id="VKID01000001">
    <property type="protein sequence ID" value="TRY00178.1"/>
    <property type="molecule type" value="Genomic_DNA"/>
</dbReference>
<keyword evidence="1" id="KW-0175">Coiled coil</keyword>
<feature type="coiled-coil region" evidence="1">
    <location>
        <begin position="62"/>
        <end position="115"/>
    </location>
</feature>
<evidence type="ECO:0000313" key="2">
    <source>
        <dbReference type="EMBL" id="TRY00178.1"/>
    </source>
</evidence>